<sequence length="232" mass="24838">MDDVDHMNRTVSLIRSSADAMLSANTHVSRLADATAHLRHKLATGAAPTAADMEAFVDAAPDATTDLQPIYRALQQQHAGLAAARREGLPVALPLLRVGGACGVLRALGAFAQAWIATTTACVAWDGAARAHVFSVAEAEAAGVRARFGAALPRVVRQLGMWCAEMGRGAFVGLPRGVPEDAEMGGVLRHDDVERTMLLSVLADDLCVRDIDEDARRTLYREYVDLDRVLSR</sequence>
<reference evidence="1" key="1">
    <citation type="submission" date="2020-04" db="EMBL/GenBank/DDBJ databases">
        <title>Genome Assembly and Annotation of Botryosphaeria dothidea sdau 11-99, a Latent Pathogen of Apple Fruit Ring Rot in China.</title>
        <authorList>
            <person name="Yu C."/>
            <person name="Diao Y."/>
            <person name="Lu Q."/>
            <person name="Zhao J."/>
            <person name="Cui S."/>
            <person name="Peng C."/>
            <person name="He B."/>
            <person name="Liu H."/>
        </authorList>
    </citation>
    <scope>NUCLEOTIDE SEQUENCE [LARGE SCALE GENOMIC DNA]</scope>
    <source>
        <strain evidence="1">Sdau11-99</strain>
    </source>
</reference>
<keyword evidence="2" id="KW-1185">Reference proteome</keyword>
<accession>A0A8H4N106</accession>
<gene>
    <name evidence="1" type="ORF">GTA08_BOTSDO04948</name>
</gene>
<protein>
    <submittedName>
        <fullName evidence="1">Uncharacterized protein</fullName>
    </submittedName>
</protein>
<evidence type="ECO:0000313" key="1">
    <source>
        <dbReference type="EMBL" id="KAF4306774.1"/>
    </source>
</evidence>
<dbReference type="Proteomes" id="UP000572817">
    <property type="component" value="Unassembled WGS sequence"/>
</dbReference>
<proteinExistence type="predicted"/>
<organism evidence="1 2">
    <name type="scientific">Botryosphaeria dothidea</name>
    <dbReference type="NCBI Taxonomy" id="55169"/>
    <lineage>
        <taxon>Eukaryota</taxon>
        <taxon>Fungi</taxon>
        <taxon>Dikarya</taxon>
        <taxon>Ascomycota</taxon>
        <taxon>Pezizomycotina</taxon>
        <taxon>Dothideomycetes</taxon>
        <taxon>Dothideomycetes incertae sedis</taxon>
        <taxon>Botryosphaeriales</taxon>
        <taxon>Botryosphaeriaceae</taxon>
        <taxon>Botryosphaeria</taxon>
    </lineage>
</organism>
<name>A0A8H4N106_9PEZI</name>
<dbReference type="EMBL" id="WWBZ02000033">
    <property type="protein sequence ID" value="KAF4306774.1"/>
    <property type="molecule type" value="Genomic_DNA"/>
</dbReference>
<comment type="caution">
    <text evidence="1">The sequence shown here is derived from an EMBL/GenBank/DDBJ whole genome shotgun (WGS) entry which is preliminary data.</text>
</comment>
<evidence type="ECO:0000313" key="2">
    <source>
        <dbReference type="Proteomes" id="UP000572817"/>
    </source>
</evidence>
<dbReference type="AlphaFoldDB" id="A0A8H4N106"/>